<dbReference type="EMBL" id="BMNM01000001">
    <property type="protein sequence ID" value="GGI71578.1"/>
    <property type="molecule type" value="Genomic_DNA"/>
</dbReference>
<reference evidence="2" key="2">
    <citation type="submission" date="2020-09" db="EMBL/GenBank/DDBJ databases">
        <authorList>
            <person name="Sun Q."/>
            <person name="Ohkuma M."/>
        </authorList>
    </citation>
    <scope>NUCLEOTIDE SEQUENCE</scope>
    <source>
        <strain evidence="2">JCM 11219</strain>
    </source>
</reference>
<reference evidence="4" key="3">
    <citation type="submission" date="2022-09" db="EMBL/GenBank/DDBJ databases">
        <title>Complete genome sequence of Vulcanisaeta souniana.</title>
        <authorList>
            <person name="Kato S."/>
            <person name="Itoh T."/>
            <person name="Ohkuma M."/>
        </authorList>
    </citation>
    <scope>NUCLEOTIDE SEQUENCE [LARGE SCALE GENOMIC DNA]</scope>
    <source>
        <strain evidence="4">JCM 11219</strain>
    </source>
</reference>
<evidence type="ECO:0008006" key="5">
    <source>
        <dbReference type="Google" id="ProtNLM"/>
    </source>
</evidence>
<protein>
    <recommendedName>
        <fullName evidence="5">Methyltransferase FkbM domain-containing protein</fullName>
    </recommendedName>
</protein>
<dbReference type="AlphaFoldDB" id="A0A830E0U6"/>
<reference evidence="1" key="4">
    <citation type="journal article" date="2023" name="Microbiol. Resour. Announc.">
        <title>Complete Genome Sequence of Vulcanisaeta souniana Strain IC-059, a Hyperthermophilic Archaeon Isolated from Hot Spring Water in Japan.</title>
        <authorList>
            <person name="Kato S."/>
            <person name="Itoh T."/>
            <person name="Wu L."/>
            <person name="Ma J."/>
            <person name="Ohkuma M."/>
        </authorList>
    </citation>
    <scope>NUCLEOTIDE SEQUENCE</scope>
    <source>
        <strain evidence="1">JCM 11219</strain>
    </source>
</reference>
<evidence type="ECO:0000313" key="3">
    <source>
        <dbReference type="Proteomes" id="UP000657075"/>
    </source>
</evidence>
<gene>
    <name evidence="2" type="ORF">GCM10007112_05460</name>
    <name evidence="1" type="ORF">Vsou_07480</name>
</gene>
<evidence type="ECO:0000313" key="4">
    <source>
        <dbReference type="Proteomes" id="UP001060771"/>
    </source>
</evidence>
<organism evidence="2 3">
    <name type="scientific">Vulcanisaeta souniana JCM 11219</name>
    <dbReference type="NCBI Taxonomy" id="1293586"/>
    <lineage>
        <taxon>Archaea</taxon>
        <taxon>Thermoproteota</taxon>
        <taxon>Thermoprotei</taxon>
        <taxon>Thermoproteales</taxon>
        <taxon>Thermoproteaceae</taxon>
        <taxon>Vulcanisaeta</taxon>
    </lineage>
</organism>
<reference evidence="2" key="1">
    <citation type="journal article" date="2014" name="Int. J. Syst. Evol. Microbiol.">
        <title>Complete genome sequence of Corynebacterium casei LMG S-19264T (=DSM 44701T), isolated from a smear-ripened cheese.</title>
        <authorList>
            <consortium name="US DOE Joint Genome Institute (JGI-PGF)"/>
            <person name="Walter F."/>
            <person name="Albersmeier A."/>
            <person name="Kalinowski J."/>
            <person name="Ruckert C."/>
        </authorList>
    </citation>
    <scope>NUCLEOTIDE SEQUENCE</scope>
    <source>
        <strain evidence="2">JCM 11219</strain>
    </source>
</reference>
<dbReference type="GeneID" id="76206301"/>
<dbReference type="OrthoDB" id="25645at2157"/>
<dbReference type="Proteomes" id="UP000657075">
    <property type="component" value="Unassembled WGS sequence"/>
</dbReference>
<accession>A0A830E0U6</accession>
<name>A0A830E0U6_9CREN</name>
<proteinExistence type="predicted"/>
<evidence type="ECO:0000313" key="2">
    <source>
        <dbReference type="EMBL" id="GGI71578.1"/>
    </source>
</evidence>
<dbReference type="Proteomes" id="UP001060771">
    <property type="component" value="Chromosome"/>
</dbReference>
<evidence type="ECO:0000313" key="1">
    <source>
        <dbReference type="EMBL" id="BDR91655.1"/>
    </source>
</evidence>
<sequence>MKSAMGQGFMKLGSRYGEVGYFVVKFDCEGCEYSLLTLPRDIISYGDEHVMEVHGTPSPIIDKLSECGFKVNVVFPGTYSIIHFHKKL</sequence>
<dbReference type="EMBL" id="AP026830">
    <property type="protein sequence ID" value="BDR91655.1"/>
    <property type="molecule type" value="Genomic_DNA"/>
</dbReference>
<dbReference type="RefSeq" id="WP_188602553.1">
    <property type="nucleotide sequence ID" value="NZ_AP026830.1"/>
</dbReference>
<keyword evidence="4" id="KW-1185">Reference proteome</keyword>